<evidence type="ECO:0000313" key="2">
    <source>
        <dbReference type="Proteomes" id="UP001305779"/>
    </source>
</evidence>
<accession>A0ABR0E8S9</accession>
<name>A0ABR0E8S9_ZASCE</name>
<proteinExistence type="predicted"/>
<sequence length="80" mass="9214">MSSPPNHVKFILAETHFYNPITPTSQLPQHSRVQTKKLQKKCRRPKGGAAEHYELLSKCGPMRDSLKPLVETMAQLLWMR</sequence>
<organism evidence="1 2">
    <name type="scientific">Zasmidium cellare</name>
    <name type="common">Wine cellar mold</name>
    <name type="synonym">Racodium cellare</name>
    <dbReference type="NCBI Taxonomy" id="395010"/>
    <lineage>
        <taxon>Eukaryota</taxon>
        <taxon>Fungi</taxon>
        <taxon>Dikarya</taxon>
        <taxon>Ascomycota</taxon>
        <taxon>Pezizomycotina</taxon>
        <taxon>Dothideomycetes</taxon>
        <taxon>Dothideomycetidae</taxon>
        <taxon>Mycosphaerellales</taxon>
        <taxon>Mycosphaerellaceae</taxon>
        <taxon>Zasmidium</taxon>
    </lineage>
</organism>
<comment type="caution">
    <text evidence="1">The sequence shown here is derived from an EMBL/GenBank/DDBJ whole genome shotgun (WGS) entry which is preliminary data.</text>
</comment>
<gene>
    <name evidence="1" type="ORF">PRZ48_010475</name>
</gene>
<protein>
    <submittedName>
        <fullName evidence="1">Uncharacterized protein</fullName>
    </submittedName>
</protein>
<dbReference type="Proteomes" id="UP001305779">
    <property type="component" value="Unassembled WGS sequence"/>
</dbReference>
<evidence type="ECO:0000313" key="1">
    <source>
        <dbReference type="EMBL" id="KAK4497821.1"/>
    </source>
</evidence>
<keyword evidence="2" id="KW-1185">Reference proteome</keyword>
<dbReference type="EMBL" id="JAXOVC010000008">
    <property type="protein sequence ID" value="KAK4497821.1"/>
    <property type="molecule type" value="Genomic_DNA"/>
</dbReference>
<reference evidence="1 2" key="1">
    <citation type="journal article" date="2023" name="G3 (Bethesda)">
        <title>A chromosome-level genome assembly of Zasmidium syzygii isolated from banana leaves.</title>
        <authorList>
            <person name="van Westerhoven A.C."/>
            <person name="Mehrabi R."/>
            <person name="Talebi R."/>
            <person name="Steentjes M.B.F."/>
            <person name="Corcolon B."/>
            <person name="Chong P.A."/>
            <person name="Kema G.H.J."/>
            <person name="Seidl M.F."/>
        </authorList>
    </citation>
    <scope>NUCLEOTIDE SEQUENCE [LARGE SCALE GENOMIC DNA]</scope>
    <source>
        <strain evidence="1 2">P124</strain>
    </source>
</reference>